<dbReference type="InterPro" id="IPR036196">
    <property type="entry name" value="Ptyr_pPase_sf"/>
</dbReference>
<dbReference type="Gene3D" id="3.40.50.2300">
    <property type="match status" value="1"/>
</dbReference>
<feature type="active site" description="Nucleophile" evidence="7">
    <location>
        <position position="12"/>
    </location>
</feature>
<name>A0A137P420_CONC2</name>
<sequence>MSSKEHNILFVCLGNICRSPMAEAVFSHTVNQRGLTDKFYIDSAGTAGYHVGDTPDSRSSATCKKNGVPVNHRARQVNKKDFDKFDYLLCMDESNLSDLNNLKPKGSKATVQLFGDFDPNGQRIIKDPYYGGQSGFDVNFDQVTRCSEAFLKHLGF</sequence>
<evidence type="ECO:0000256" key="4">
    <source>
        <dbReference type="ARBA" id="ARBA00022801"/>
    </source>
</evidence>
<dbReference type="OrthoDB" id="3388at2759"/>
<evidence type="ECO:0000256" key="7">
    <source>
        <dbReference type="PIRSR" id="PIRSR617867-1"/>
    </source>
</evidence>
<feature type="active site" description="Proton donor" evidence="7">
    <location>
        <position position="127"/>
    </location>
</feature>
<comment type="catalytic activity">
    <reaction evidence="6">
        <text>O-phospho-L-tyrosyl-[protein] + H2O = L-tyrosyl-[protein] + phosphate</text>
        <dbReference type="Rhea" id="RHEA:10684"/>
        <dbReference type="Rhea" id="RHEA-COMP:10136"/>
        <dbReference type="Rhea" id="RHEA-COMP:20101"/>
        <dbReference type="ChEBI" id="CHEBI:15377"/>
        <dbReference type="ChEBI" id="CHEBI:43474"/>
        <dbReference type="ChEBI" id="CHEBI:46858"/>
        <dbReference type="ChEBI" id="CHEBI:61978"/>
        <dbReference type="EC" id="3.1.3.48"/>
    </reaction>
</comment>
<dbReference type="PRINTS" id="PR00719">
    <property type="entry name" value="LMWPTPASE"/>
</dbReference>
<dbReference type="Pfam" id="PF01451">
    <property type="entry name" value="LMWPc"/>
    <property type="match status" value="1"/>
</dbReference>
<dbReference type="CDD" id="cd16343">
    <property type="entry name" value="LMWPTP"/>
    <property type="match status" value="1"/>
</dbReference>
<dbReference type="GO" id="GO:0003993">
    <property type="term" value="F:acid phosphatase activity"/>
    <property type="evidence" value="ECO:0007669"/>
    <property type="project" value="InterPro"/>
</dbReference>
<keyword evidence="3" id="KW-0963">Cytoplasm</keyword>
<proteinExistence type="inferred from homology"/>
<feature type="domain" description="Phosphotyrosine protein phosphatase I" evidence="8">
    <location>
        <begin position="6"/>
        <end position="153"/>
    </location>
</feature>
<evidence type="ECO:0000313" key="10">
    <source>
        <dbReference type="Proteomes" id="UP000070444"/>
    </source>
</evidence>
<evidence type="ECO:0000313" key="9">
    <source>
        <dbReference type="EMBL" id="KXN69756.1"/>
    </source>
</evidence>
<keyword evidence="5" id="KW-0904">Protein phosphatase</keyword>
<dbReference type="InterPro" id="IPR017867">
    <property type="entry name" value="Tyr_phospatase_low_mol_wt"/>
</dbReference>
<dbReference type="FunFam" id="3.40.50.2300:FF:000105">
    <property type="entry name" value="Low molecular weight phosphotyrosine protein"/>
    <property type="match status" value="1"/>
</dbReference>
<keyword evidence="10" id="KW-1185">Reference proteome</keyword>
<dbReference type="SMART" id="SM00226">
    <property type="entry name" value="LMWPc"/>
    <property type="match status" value="1"/>
</dbReference>
<evidence type="ECO:0000256" key="6">
    <source>
        <dbReference type="ARBA" id="ARBA00051722"/>
    </source>
</evidence>
<dbReference type="InterPro" id="IPR023485">
    <property type="entry name" value="Ptyr_pPase"/>
</dbReference>
<evidence type="ECO:0000256" key="2">
    <source>
        <dbReference type="ARBA" id="ARBA00011063"/>
    </source>
</evidence>
<dbReference type="GO" id="GO:0005737">
    <property type="term" value="C:cytoplasm"/>
    <property type="evidence" value="ECO:0007669"/>
    <property type="project" value="UniProtKB-SubCell"/>
</dbReference>
<dbReference type="AlphaFoldDB" id="A0A137P420"/>
<dbReference type="PANTHER" id="PTHR11717">
    <property type="entry name" value="LOW MOLECULAR WEIGHT PROTEIN TYROSINE PHOSPHATASE"/>
    <property type="match status" value="1"/>
</dbReference>
<evidence type="ECO:0000259" key="8">
    <source>
        <dbReference type="SMART" id="SM00226"/>
    </source>
</evidence>
<protein>
    <submittedName>
        <fullName evidence="9">LMWPc-domain-containing protein</fullName>
    </submittedName>
</protein>
<dbReference type="EMBL" id="KQ964524">
    <property type="protein sequence ID" value="KXN69756.1"/>
    <property type="molecule type" value="Genomic_DNA"/>
</dbReference>
<comment type="subcellular location">
    <subcellularLocation>
        <location evidence="1">Cytoplasm</location>
    </subcellularLocation>
</comment>
<dbReference type="InterPro" id="IPR050438">
    <property type="entry name" value="LMW_PTPase"/>
</dbReference>
<dbReference type="SUPFAM" id="SSF52788">
    <property type="entry name" value="Phosphotyrosine protein phosphatases I"/>
    <property type="match status" value="1"/>
</dbReference>
<accession>A0A137P420</accession>
<dbReference type="GO" id="GO:0004726">
    <property type="term" value="F:non-membrane spanning protein tyrosine phosphatase activity"/>
    <property type="evidence" value="ECO:0007669"/>
    <property type="project" value="EnsemblFungi"/>
</dbReference>
<gene>
    <name evidence="9" type="ORF">CONCODRAFT_50340</name>
</gene>
<dbReference type="OMA" id="VCHGNIC"/>
<dbReference type="PRINTS" id="PR00720">
    <property type="entry name" value="MAMMALPTPASE"/>
</dbReference>
<organism evidence="9 10">
    <name type="scientific">Conidiobolus coronatus (strain ATCC 28846 / CBS 209.66 / NRRL 28638)</name>
    <name type="common">Delacroixia coronata</name>
    <dbReference type="NCBI Taxonomy" id="796925"/>
    <lineage>
        <taxon>Eukaryota</taxon>
        <taxon>Fungi</taxon>
        <taxon>Fungi incertae sedis</taxon>
        <taxon>Zoopagomycota</taxon>
        <taxon>Entomophthoromycotina</taxon>
        <taxon>Entomophthoromycetes</taxon>
        <taxon>Entomophthorales</taxon>
        <taxon>Ancylistaceae</taxon>
        <taxon>Conidiobolus</taxon>
    </lineage>
</organism>
<evidence type="ECO:0000256" key="5">
    <source>
        <dbReference type="ARBA" id="ARBA00022912"/>
    </source>
</evidence>
<dbReference type="STRING" id="796925.A0A137P420"/>
<evidence type="ECO:0000256" key="3">
    <source>
        <dbReference type="ARBA" id="ARBA00022490"/>
    </source>
</evidence>
<comment type="similarity">
    <text evidence="2">Belongs to the low molecular weight phosphotyrosine protein phosphatase family.</text>
</comment>
<evidence type="ECO:0000256" key="1">
    <source>
        <dbReference type="ARBA" id="ARBA00004496"/>
    </source>
</evidence>
<dbReference type="Proteomes" id="UP000070444">
    <property type="component" value="Unassembled WGS sequence"/>
</dbReference>
<dbReference type="InterPro" id="IPR002115">
    <property type="entry name" value="Tyr_Pase_low_mol_wt_mml"/>
</dbReference>
<reference evidence="9 10" key="1">
    <citation type="journal article" date="2015" name="Genome Biol. Evol.">
        <title>Phylogenomic analyses indicate that early fungi evolved digesting cell walls of algal ancestors of land plants.</title>
        <authorList>
            <person name="Chang Y."/>
            <person name="Wang S."/>
            <person name="Sekimoto S."/>
            <person name="Aerts A.L."/>
            <person name="Choi C."/>
            <person name="Clum A."/>
            <person name="LaButti K.M."/>
            <person name="Lindquist E.A."/>
            <person name="Yee Ngan C."/>
            <person name="Ohm R.A."/>
            <person name="Salamov A.A."/>
            <person name="Grigoriev I.V."/>
            <person name="Spatafora J.W."/>
            <person name="Berbee M.L."/>
        </authorList>
    </citation>
    <scope>NUCLEOTIDE SEQUENCE [LARGE SCALE GENOMIC DNA]</scope>
    <source>
        <strain evidence="9 10">NRRL 28638</strain>
    </source>
</reference>
<dbReference type="PANTHER" id="PTHR11717:SF7">
    <property type="entry name" value="LOW MOLECULAR WEIGHT PHOSPHOTYROSINE PROTEIN PHOSPHATASE"/>
    <property type="match status" value="1"/>
</dbReference>
<feature type="active site" evidence="7">
    <location>
        <position position="18"/>
    </location>
</feature>
<keyword evidence="4" id="KW-0378">Hydrolase</keyword>